<feature type="coiled-coil region" evidence="1">
    <location>
        <begin position="173"/>
        <end position="200"/>
    </location>
</feature>
<name>A0ABS0D802_9NOCA</name>
<protein>
    <submittedName>
        <fullName evidence="3">Uncharacterized protein</fullName>
    </submittedName>
</protein>
<dbReference type="Proteomes" id="UP000707731">
    <property type="component" value="Unassembled WGS sequence"/>
</dbReference>
<feature type="transmembrane region" description="Helical" evidence="2">
    <location>
        <begin position="65"/>
        <end position="83"/>
    </location>
</feature>
<evidence type="ECO:0000313" key="4">
    <source>
        <dbReference type="Proteomes" id="UP000707731"/>
    </source>
</evidence>
<keyword evidence="2" id="KW-0472">Membrane</keyword>
<accession>A0ABS0D802</accession>
<reference evidence="3 4" key="1">
    <citation type="submission" date="2020-10" db="EMBL/GenBank/DDBJ databases">
        <title>Identification of Nocardia species via Next-generation sequencing and recognition of intraspecies genetic diversity.</title>
        <authorList>
            <person name="Li P."/>
            <person name="Li P."/>
            <person name="Lu B."/>
        </authorList>
    </citation>
    <scope>NUCLEOTIDE SEQUENCE [LARGE SCALE GENOMIC DNA]</scope>
    <source>
        <strain evidence="3 4">BJ06-0143</strain>
    </source>
</reference>
<proteinExistence type="predicted"/>
<organism evidence="3 4">
    <name type="scientific">Nocardia higoensis</name>
    <dbReference type="NCBI Taxonomy" id="228599"/>
    <lineage>
        <taxon>Bacteria</taxon>
        <taxon>Bacillati</taxon>
        <taxon>Actinomycetota</taxon>
        <taxon>Actinomycetes</taxon>
        <taxon>Mycobacteriales</taxon>
        <taxon>Nocardiaceae</taxon>
        <taxon>Nocardia</taxon>
    </lineage>
</organism>
<feature type="transmembrane region" description="Helical" evidence="2">
    <location>
        <begin position="104"/>
        <end position="131"/>
    </location>
</feature>
<keyword evidence="1" id="KW-0175">Coiled coil</keyword>
<gene>
    <name evidence="3" type="ORF">IU449_08670</name>
</gene>
<comment type="caution">
    <text evidence="3">The sequence shown here is derived from an EMBL/GenBank/DDBJ whole genome shotgun (WGS) entry which is preliminary data.</text>
</comment>
<sequence length="332" mass="35660">MDGSLRELLHLRGQGSWQFLVLLQATLALYTLHNFGNLRPIPATVALVLIAVAGAIVVLVEQEPLPWRATLFVIVAVLIATTLSRSFPREGAEVTPATIFAATYVLAIMVLCGRFWVAWGGVAGVMLVVLLTDLAGTDSPFTATDVPMMTIAAVSVAVAIMGPTQRSLRVLRIEATVRAAAEATMAAENAERDRQLAELDKVARPMLERIADGADLDPGEREECRLLEAELRDRLRAPQLATEEISRAARVARARGVEVVLLDDGGFAGVARTAREEVVELAVRELTDAECGTVTIRVLPPGRRLLATVLVDGGSVDRRTDIDRAGRSTVSA</sequence>
<keyword evidence="4" id="KW-1185">Reference proteome</keyword>
<keyword evidence="2" id="KW-0812">Transmembrane</keyword>
<evidence type="ECO:0000313" key="3">
    <source>
        <dbReference type="EMBL" id="MBF6354612.1"/>
    </source>
</evidence>
<dbReference type="EMBL" id="JADLQN010000001">
    <property type="protein sequence ID" value="MBF6354612.1"/>
    <property type="molecule type" value="Genomic_DNA"/>
</dbReference>
<evidence type="ECO:0000256" key="1">
    <source>
        <dbReference type="SAM" id="Coils"/>
    </source>
</evidence>
<evidence type="ECO:0000256" key="2">
    <source>
        <dbReference type="SAM" id="Phobius"/>
    </source>
</evidence>
<keyword evidence="2" id="KW-1133">Transmembrane helix</keyword>
<feature type="transmembrane region" description="Helical" evidence="2">
    <location>
        <begin position="40"/>
        <end position="59"/>
    </location>
</feature>
<feature type="transmembrane region" description="Helical" evidence="2">
    <location>
        <begin position="143"/>
        <end position="162"/>
    </location>
</feature>